<evidence type="ECO:0000256" key="1">
    <source>
        <dbReference type="SAM" id="Phobius"/>
    </source>
</evidence>
<sequence>MRSYLILGMCTLFIIQYFAGAVWLQYVVVLLSLMAFLGSAGKADRIPRLLGLFMMSAGIIIEWNKGTGVAGISEGIFLILPLLSLITLAPLLAIPLRLGGYFKSVSRLLYNLLHHPQKLYAGITGTLFIVSPILNLGSVRIINEFLEDLKLPSVMSAKSYIVGFSTALMWSPYFASVSLVLHYLHVPFKDYVIYGMGISILSLVVGNVFFVIWEKRNPIAKEQTTIQRMEKKHRKKLMELILFVILLMIMCLFIESLTKWSMIVIVCLISIFVPLIFIAVTFKWKQAKPLWVDFRDRAVPMMNNEIMLFMSAGMLAFALKGTNVMNGVSQFLKVLANQSFFLFALAVLLIVFCLTYIGIHQIAVVGALAMQLNPAELGINSIALAFILLLTWYISTALSPFSGLNLMVSRFSHLSGVQVGLRINGLYILTVVTIGVAAISFL</sequence>
<evidence type="ECO:0000313" key="3">
    <source>
        <dbReference type="Proteomes" id="UP000326671"/>
    </source>
</evidence>
<keyword evidence="3" id="KW-1185">Reference proteome</keyword>
<comment type="caution">
    <text evidence="2">The sequence shown here is derived from an EMBL/GenBank/DDBJ whole genome shotgun (WGS) entry which is preliminary data.</text>
</comment>
<dbReference type="EMBL" id="VYKL01000045">
    <property type="protein sequence ID" value="KAA9014532.1"/>
    <property type="molecule type" value="Genomic_DNA"/>
</dbReference>
<feature type="transmembrane region" description="Helical" evidence="1">
    <location>
        <begin position="339"/>
        <end position="370"/>
    </location>
</feature>
<dbReference type="RefSeq" id="WP_150442459.1">
    <property type="nucleotide sequence ID" value="NZ_VYKL01000045.1"/>
</dbReference>
<dbReference type="OrthoDB" id="3171527at2"/>
<feature type="transmembrane region" description="Helical" evidence="1">
    <location>
        <begin position="382"/>
        <end position="401"/>
    </location>
</feature>
<keyword evidence="1" id="KW-0472">Membrane</keyword>
<protein>
    <submittedName>
        <fullName evidence="2">Uncharacterized protein</fullName>
    </submittedName>
</protein>
<feature type="transmembrane region" description="Helical" evidence="1">
    <location>
        <begin position="76"/>
        <end position="99"/>
    </location>
</feature>
<evidence type="ECO:0000313" key="2">
    <source>
        <dbReference type="EMBL" id="KAA9014532.1"/>
    </source>
</evidence>
<feature type="transmembrane region" description="Helical" evidence="1">
    <location>
        <begin position="421"/>
        <end position="441"/>
    </location>
</feature>
<dbReference type="AlphaFoldDB" id="A0A5J5H4B0"/>
<feature type="transmembrane region" description="Helical" evidence="1">
    <location>
        <begin position="160"/>
        <end position="185"/>
    </location>
</feature>
<name>A0A5J5H4B0_9BACI</name>
<keyword evidence="1" id="KW-0812">Transmembrane</keyword>
<gene>
    <name evidence="2" type="ORF">F4V44_23595</name>
</gene>
<proteinExistence type="predicted"/>
<feature type="transmembrane region" description="Helical" evidence="1">
    <location>
        <begin position="260"/>
        <end position="282"/>
    </location>
</feature>
<feature type="transmembrane region" description="Helical" evidence="1">
    <location>
        <begin position="46"/>
        <end position="64"/>
    </location>
</feature>
<feature type="transmembrane region" description="Helical" evidence="1">
    <location>
        <begin position="237"/>
        <end position="254"/>
    </location>
</feature>
<organism evidence="2 3">
    <name type="scientific">Niallia endozanthoxylica</name>
    <dbReference type="NCBI Taxonomy" id="2036016"/>
    <lineage>
        <taxon>Bacteria</taxon>
        <taxon>Bacillati</taxon>
        <taxon>Bacillota</taxon>
        <taxon>Bacilli</taxon>
        <taxon>Bacillales</taxon>
        <taxon>Bacillaceae</taxon>
        <taxon>Niallia</taxon>
    </lineage>
</organism>
<feature type="transmembrane region" description="Helical" evidence="1">
    <location>
        <begin position="119"/>
        <end position="139"/>
    </location>
</feature>
<feature type="transmembrane region" description="Helical" evidence="1">
    <location>
        <begin position="302"/>
        <end position="319"/>
    </location>
</feature>
<accession>A0A5J5H4B0</accession>
<dbReference type="Proteomes" id="UP000326671">
    <property type="component" value="Unassembled WGS sequence"/>
</dbReference>
<reference evidence="2 3" key="1">
    <citation type="submission" date="2019-09" db="EMBL/GenBank/DDBJ databases">
        <title>Whole genome sequences of isolates from the Mars Exploration Rovers.</title>
        <authorList>
            <person name="Seuylemezian A."/>
            <person name="Vaishampayan P."/>
        </authorList>
    </citation>
    <scope>NUCLEOTIDE SEQUENCE [LARGE SCALE GENOMIC DNA]</scope>
    <source>
        <strain evidence="2 3">MER_TA_151</strain>
    </source>
</reference>
<feature type="transmembrane region" description="Helical" evidence="1">
    <location>
        <begin position="191"/>
        <end position="213"/>
    </location>
</feature>
<keyword evidence="1" id="KW-1133">Transmembrane helix</keyword>
<feature type="transmembrane region" description="Helical" evidence="1">
    <location>
        <begin position="12"/>
        <end position="40"/>
    </location>
</feature>